<evidence type="ECO:0000256" key="2">
    <source>
        <dbReference type="ARBA" id="ARBA00022801"/>
    </source>
</evidence>
<proteinExistence type="inferred from homology"/>
<feature type="domain" description="Glycosyl hydrolase family 32 C-terminal" evidence="6">
    <location>
        <begin position="400"/>
        <end position="553"/>
    </location>
</feature>
<evidence type="ECO:0000256" key="1">
    <source>
        <dbReference type="ARBA" id="ARBA00009902"/>
    </source>
</evidence>
<comment type="similarity">
    <text evidence="1 4">Belongs to the glycosyl hydrolase 32 family.</text>
</comment>
<keyword evidence="8" id="KW-1185">Reference proteome</keyword>
<dbReference type="Proteomes" id="UP000801428">
    <property type="component" value="Unassembled WGS sequence"/>
</dbReference>
<dbReference type="GO" id="GO:0005987">
    <property type="term" value="P:sucrose catabolic process"/>
    <property type="evidence" value="ECO:0007669"/>
    <property type="project" value="TreeGrafter"/>
</dbReference>
<dbReference type="Gene3D" id="2.115.10.20">
    <property type="entry name" value="Glycosyl hydrolase domain, family 43"/>
    <property type="match status" value="1"/>
</dbReference>
<protein>
    <recommendedName>
        <fullName evidence="9">Beta-fructofuranosidase</fullName>
    </recommendedName>
</protein>
<dbReference type="InterPro" id="IPR013189">
    <property type="entry name" value="Glyco_hydro_32_C"/>
</dbReference>
<dbReference type="SUPFAM" id="SSF75005">
    <property type="entry name" value="Arabinanase/levansucrase/invertase"/>
    <property type="match status" value="1"/>
</dbReference>
<dbReference type="OrthoDB" id="202537at2759"/>
<evidence type="ECO:0000313" key="7">
    <source>
        <dbReference type="EMBL" id="KAF2993747.1"/>
    </source>
</evidence>
<dbReference type="InterPro" id="IPR013320">
    <property type="entry name" value="ConA-like_dom_sf"/>
</dbReference>
<dbReference type="PANTHER" id="PTHR42800">
    <property type="entry name" value="EXOINULINASE INUD (AFU_ORTHOLOGUE AFUA_5G00480)"/>
    <property type="match status" value="1"/>
</dbReference>
<feature type="domain" description="Glycosyl hydrolase family 32 N-terminal" evidence="5">
    <location>
        <begin position="16"/>
        <end position="356"/>
    </location>
</feature>
<dbReference type="GO" id="GO:0004575">
    <property type="term" value="F:sucrose alpha-glucosidase activity"/>
    <property type="evidence" value="ECO:0007669"/>
    <property type="project" value="TreeGrafter"/>
</dbReference>
<name>A0A9P4W5F6_CURKU</name>
<organism evidence="7 8">
    <name type="scientific">Curvularia kusanoi</name>
    <name type="common">Cochliobolus kusanoi</name>
    <dbReference type="NCBI Taxonomy" id="90978"/>
    <lineage>
        <taxon>Eukaryota</taxon>
        <taxon>Fungi</taxon>
        <taxon>Dikarya</taxon>
        <taxon>Ascomycota</taxon>
        <taxon>Pezizomycotina</taxon>
        <taxon>Dothideomycetes</taxon>
        <taxon>Pleosporomycetidae</taxon>
        <taxon>Pleosporales</taxon>
        <taxon>Pleosporineae</taxon>
        <taxon>Pleosporaceae</taxon>
        <taxon>Curvularia</taxon>
    </lineage>
</organism>
<dbReference type="AlphaFoldDB" id="A0A9P4W5F6"/>
<keyword evidence="2 4" id="KW-0378">Hydrolase</keyword>
<evidence type="ECO:0000313" key="8">
    <source>
        <dbReference type="Proteomes" id="UP000801428"/>
    </source>
</evidence>
<dbReference type="GO" id="GO:0005737">
    <property type="term" value="C:cytoplasm"/>
    <property type="evidence" value="ECO:0007669"/>
    <property type="project" value="TreeGrafter"/>
</dbReference>
<dbReference type="CDD" id="cd18621">
    <property type="entry name" value="GH32_XdINV-like"/>
    <property type="match status" value="1"/>
</dbReference>
<dbReference type="InterPro" id="IPR013148">
    <property type="entry name" value="Glyco_hydro_32_N"/>
</dbReference>
<dbReference type="SUPFAM" id="SSF49899">
    <property type="entry name" value="Concanavalin A-like lectins/glucanases"/>
    <property type="match status" value="1"/>
</dbReference>
<accession>A0A9P4W5F6</accession>
<evidence type="ECO:0000256" key="3">
    <source>
        <dbReference type="ARBA" id="ARBA00023295"/>
    </source>
</evidence>
<dbReference type="PANTHER" id="PTHR42800:SF3">
    <property type="entry name" value="GLYCOSYL HYDROLASE FAMILY 32 N-TERMINAL DOMAIN-CONTAINING PROTEIN"/>
    <property type="match status" value="1"/>
</dbReference>
<dbReference type="Pfam" id="PF08244">
    <property type="entry name" value="Glyco_hydro_32C"/>
    <property type="match status" value="1"/>
</dbReference>
<dbReference type="InterPro" id="IPR001362">
    <property type="entry name" value="Glyco_hydro_32"/>
</dbReference>
<sequence>MSISSEPLWHPLPRFHLKAPYGWLNDPCGPGYDALSGTFHLFYQWNPKSCDWGDITWGHFTSKDGLRWTHNGSDPVFKPDMPYDKDGVFTGCLYPTGPGGEPDRLTIIYSSICYLPIHWSKPYKRNCAGLSAAVSEDGGHTWHKVESNPILAGEPEGLVMTGFRDPYLAEWPAMDNARGVEKKSLYGVVSGGVRDKGPAVFLYAAQPDNILSWEYLGPLIDFSIRESPSGRWGGDYGVNWECANFMTLADGDVECQFMTLGSEGGLAKGKSIEDQDPHVGWCMWMAGTIAKEENGAKFIHDFSGILDHGCFYAPSSYSHQGTRVVWGWLKEEDLTLAERESKGWTGYLSLPRELFLLRIPHVVGALKSPLEDIKSFKAVKTPGESAFTMQTLGIRPLSQLTTLRHSAPREWTNIRSAKGTNTEHLANAINWELEAIIDIGADYARIGFHVQHNKDMSQKTSIFFDPATEEIIVDRTCSNTSPDVRKDIIRGPFTLFTLQGPGEAERVEKLRLRIFGDGDVIEIFANDRFALSTMVYSHPSECTGVSCYFEGSDTGSSGAAFDG</sequence>
<evidence type="ECO:0000259" key="5">
    <source>
        <dbReference type="Pfam" id="PF00251"/>
    </source>
</evidence>
<comment type="caution">
    <text evidence="7">The sequence shown here is derived from an EMBL/GenBank/DDBJ whole genome shotgun (WGS) entry which is preliminary data.</text>
</comment>
<keyword evidence="3 4" id="KW-0326">Glycosidase</keyword>
<dbReference type="SMART" id="SM00640">
    <property type="entry name" value="Glyco_32"/>
    <property type="match status" value="1"/>
</dbReference>
<evidence type="ECO:0000256" key="4">
    <source>
        <dbReference type="RuleBase" id="RU362110"/>
    </source>
</evidence>
<dbReference type="EMBL" id="SWKU01000048">
    <property type="protein sequence ID" value="KAF2993747.1"/>
    <property type="molecule type" value="Genomic_DNA"/>
</dbReference>
<gene>
    <name evidence="7" type="ORF">E8E13_000948</name>
</gene>
<evidence type="ECO:0000259" key="6">
    <source>
        <dbReference type="Pfam" id="PF08244"/>
    </source>
</evidence>
<reference evidence="7" key="1">
    <citation type="submission" date="2019-04" db="EMBL/GenBank/DDBJ databases">
        <title>Sequencing of skin fungus with MAO and IRED activity.</title>
        <authorList>
            <person name="Marsaioli A.J."/>
            <person name="Bonatto J.M.C."/>
            <person name="Reis Junior O."/>
        </authorList>
    </citation>
    <scope>NUCLEOTIDE SEQUENCE</scope>
    <source>
        <strain evidence="7">30M1</strain>
    </source>
</reference>
<dbReference type="Gene3D" id="2.60.120.560">
    <property type="entry name" value="Exo-inulinase, domain 1"/>
    <property type="match status" value="1"/>
</dbReference>
<dbReference type="InterPro" id="IPR023296">
    <property type="entry name" value="Glyco_hydro_beta-prop_sf"/>
</dbReference>
<evidence type="ECO:0008006" key="9">
    <source>
        <dbReference type="Google" id="ProtNLM"/>
    </source>
</evidence>
<dbReference type="Pfam" id="PF00251">
    <property type="entry name" value="Glyco_hydro_32N"/>
    <property type="match status" value="1"/>
</dbReference>